<comment type="caution">
    <text evidence="4">The sequence shown here is derived from an EMBL/GenBank/DDBJ whole genome shotgun (WGS) entry which is preliminary data.</text>
</comment>
<feature type="domain" description="PhoD-like phosphatase metallophosphatase" evidence="2">
    <location>
        <begin position="140"/>
        <end position="502"/>
    </location>
</feature>
<evidence type="ECO:0000259" key="3">
    <source>
        <dbReference type="Pfam" id="PF16655"/>
    </source>
</evidence>
<proteinExistence type="predicted"/>
<feature type="signal peptide" evidence="1">
    <location>
        <begin position="1"/>
        <end position="22"/>
    </location>
</feature>
<dbReference type="AlphaFoldDB" id="A0A368BW90"/>
<dbReference type="PANTHER" id="PTHR43606:SF2">
    <property type="entry name" value="ALKALINE PHOSPHATASE FAMILY PROTEIN (AFU_ORTHOLOGUE AFUA_5G03860)"/>
    <property type="match status" value="1"/>
</dbReference>
<dbReference type="SUPFAM" id="SSF56300">
    <property type="entry name" value="Metallo-dependent phosphatases"/>
    <property type="match status" value="1"/>
</dbReference>
<dbReference type="InterPro" id="IPR052900">
    <property type="entry name" value="Phospholipid_Metab_Enz"/>
</dbReference>
<accession>A0A368BW90</accession>
<dbReference type="InterPro" id="IPR032093">
    <property type="entry name" value="PhoD_N"/>
</dbReference>
<evidence type="ECO:0000259" key="2">
    <source>
        <dbReference type="Pfam" id="PF09423"/>
    </source>
</evidence>
<dbReference type="PANTHER" id="PTHR43606">
    <property type="entry name" value="PHOSPHATASE, PUTATIVE (AFU_ORTHOLOGUE AFUA_6G08710)-RELATED"/>
    <property type="match status" value="1"/>
</dbReference>
<dbReference type="InterPro" id="IPR038607">
    <property type="entry name" value="PhoD-like_sf"/>
</dbReference>
<dbReference type="Pfam" id="PF09423">
    <property type="entry name" value="PhoD"/>
    <property type="match status" value="1"/>
</dbReference>
<dbReference type="EMBL" id="QOPE01000011">
    <property type="protein sequence ID" value="RCL41543.1"/>
    <property type="molecule type" value="Genomic_DNA"/>
</dbReference>
<dbReference type="CDD" id="cd07389">
    <property type="entry name" value="MPP_PhoD"/>
    <property type="match status" value="1"/>
</dbReference>
<evidence type="ECO:0000256" key="1">
    <source>
        <dbReference type="SAM" id="SignalP"/>
    </source>
</evidence>
<sequence length="533" mass="61014">MKRREVLKISALGLAAASASCAGLRNSIKAQSNIKGFYHGVASGDPTNKSIILWTRATPLSPGPIVCNLEISLNKNFSNIIFSKKITTTFDTDYCVKYDYEPNFSFGKNKYFFYRFRSDRLTSDVGRAKLLDDSAKETSFAVMSCSNFPAGYFNVYEACAYEEIDFWIHLGDYLYEYPMDGYATENAQLLNRIPEPQHEILTLSDYRKRHAQYKKDPQSKLLHATHPLIAVWDDHEITNDTWKYGAENHDASEGNFLERKSNAIKAYLEWMPIRENTDKRNIYRSFKVGSLLNLIMLDTRQNNRDKQIDPRNYFSSSQFDIDSFYNDLLNKERKLIGELQLNWLADTYGNSEVAWNILGQQVLMTKLKFPDISSALSNSNLSEEVKQYMALLKLGLPSNLDAWDGYPAERDRIFSLFKNNNSKLISLAGDTHNAWFSKLFDNAEEHIGYEFGTPSVTSPGLSEYLNGVNPREIEQGIVNANKEIKWVNTSHRGYTKIYLNESILKGTFKFIESVMEKSAEISFSKTFTIDPKS</sequence>
<evidence type="ECO:0000313" key="4">
    <source>
        <dbReference type="EMBL" id="RCL41543.1"/>
    </source>
</evidence>
<name>A0A368BW90_9GAMM</name>
<dbReference type="PROSITE" id="PS51257">
    <property type="entry name" value="PROKAR_LIPOPROTEIN"/>
    <property type="match status" value="1"/>
</dbReference>
<dbReference type="Proteomes" id="UP000253307">
    <property type="component" value="Unassembled WGS sequence"/>
</dbReference>
<feature type="chain" id="PRO_5016875518" evidence="1">
    <location>
        <begin position="23"/>
        <end position="533"/>
    </location>
</feature>
<dbReference type="InterPro" id="IPR029052">
    <property type="entry name" value="Metallo-depent_PP-like"/>
</dbReference>
<feature type="domain" description="Phospholipase D N-terminal" evidence="3">
    <location>
        <begin position="39"/>
        <end position="129"/>
    </location>
</feature>
<organism evidence="4 5">
    <name type="scientific">SAR86 cluster bacterium</name>
    <dbReference type="NCBI Taxonomy" id="2030880"/>
    <lineage>
        <taxon>Bacteria</taxon>
        <taxon>Pseudomonadati</taxon>
        <taxon>Pseudomonadota</taxon>
        <taxon>Gammaproteobacteria</taxon>
        <taxon>SAR86 cluster</taxon>
    </lineage>
</organism>
<dbReference type="Gene3D" id="3.60.21.70">
    <property type="entry name" value="PhoD-like phosphatase"/>
    <property type="match status" value="1"/>
</dbReference>
<dbReference type="Pfam" id="PF16655">
    <property type="entry name" value="PhoD_N"/>
    <property type="match status" value="1"/>
</dbReference>
<dbReference type="InterPro" id="IPR018946">
    <property type="entry name" value="PhoD-like_MPP"/>
</dbReference>
<gene>
    <name evidence="4" type="ORF">DBW96_02075</name>
</gene>
<reference evidence="4 5" key="1">
    <citation type="journal article" date="2018" name="Microbiome">
        <title>Fine metagenomic profile of the Mediterranean stratified and mixed water columns revealed by assembly and recruitment.</title>
        <authorList>
            <person name="Haro-Moreno J.M."/>
            <person name="Lopez-Perez M."/>
            <person name="De La Torre J.R."/>
            <person name="Picazo A."/>
            <person name="Camacho A."/>
            <person name="Rodriguez-Valera F."/>
        </authorList>
    </citation>
    <scope>NUCLEOTIDE SEQUENCE [LARGE SCALE GENOMIC DNA]</scope>
    <source>
        <strain evidence="4">MED-G82</strain>
    </source>
</reference>
<protein>
    <submittedName>
        <fullName evidence="4">Phosphodiesterase</fullName>
    </submittedName>
</protein>
<dbReference type="Gene3D" id="2.60.40.380">
    <property type="entry name" value="Purple acid phosphatase-like, N-terminal"/>
    <property type="match status" value="1"/>
</dbReference>
<keyword evidence="1" id="KW-0732">Signal</keyword>
<evidence type="ECO:0000313" key="5">
    <source>
        <dbReference type="Proteomes" id="UP000253307"/>
    </source>
</evidence>